<dbReference type="SMART" id="SM00387">
    <property type="entry name" value="HATPase_c"/>
    <property type="match status" value="1"/>
</dbReference>
<dbReference type="Gene3D" id="3.30.565.10">
    <property type="entry name" value="Histidine kinase-like ATPase, C-terminal domain"/>
    <property type="match status" value="1"/>
</dbReference>
<sequence>MNGSCNVHSLEKPKVNLKKLLVTFSHSLFWQISCFLLVVTAFAFGALFLVLQISEDSTGKGSAINVSGSLRMQSYVLALTVARSSEDTEVVRSKDIKAAIAEFERRLNLPGLTQAIPEESDNELRKSYDLISSDFYSKIKPMAIETIQQPQKIHEFLNTVPKFVSVIDTFVFDLEQDLESKSNFIHAGLIAFMLLAFVLYFGVRYFLRHTLFEPLEDLANLASSVRNGDFTKSSTYRKHNEIGTLSESMNFMIRDLSRMYSSLEEQVREKTADLNRQNKALNLLYGLKNVLGAELNRSVLEKALDFCSENLEALSCAVYLRNDGDKTLRLAARFSHHPIDPEEIRKFFEGQNVSFEKYNFFKKEVLGKDCTLVLVPGAVGTTRLSFAAIFCGEAPVHIDRELLRSIAREFALAINNSEKNVESRRLILFEERSTIARELHDSIAQSLSFSRIQITRLDAALKNKSDEAEVRSILDELKLGVITAYQQLRSVLTTFRLKPKSPDLRENILSSLDEFKERSGIDYSVENQIQSFELDAQSHVHLLHILREALTNVEKHSRASAVEVTFKSIGEYSFEMRVSDNGQGFDLKSKKGHYGLEIMHERAKVLGGELHVEPVIPHGTSVVLRFNSQKKAVS</sequence>
<gene>
    <name evidence="15" type="ORF">GMD42_07350</name>
</gene>
<evidence type="ECO:0000256" key="14">
    <source>
        <dbReference type="PIRNR" id="PIRNR003167"/>
    </source>
</evidence>
<evidence type="ECO:0000256" key="10">
    <source>
        <dbReference type="ARBA" id="ARBA00022840"/>
    </source>
</evidence>
<evidence type="ECO:0000256" key="13">
    <source>
        <dbReference type="ARBA" id="ARBA00023136"/>
    </source>
</evidence>
<dbReference type="CDD" id="cd19408">
    <property type="entry name" value="NarX_NarQ_sensor"/>
    <property type="match status" value="1"/>
</dbReference>
<dbReference type="Pfam" id="PF07730">
    <property type="entry name" value="HisKA_3"/>
    <property type="match status" value="1"/>
</dbReference>
<keyword evidence="4 14" id="KW-0997">Cell inner membrane</keyword>
<dbReference type="GO" id="GO:0005886">
    <property type="term" value="C:plasma membrane"/>
    <property type="evidence" value="ECO:0007669"/>
    <property type="project" value="UniProtKB-SubCell"/>
</dbReference>
<keyword evidence="12 14" id="KW-0902">Two-component regulatory system</keyword>
<dbReference type="Pfam" id="PF00672">
    <property type="entry name" value="HAMP"/>
    <property type="match status" value="1"/>
</dbReference>
<dbReference type="SMART" id="SM00304">
    <property type="entry name" value="HAMP"/>
    <property type="match status" value="1"/>
</dbReference>
<dbReference type="PANTHER" id="PTHR24421:SF10">
    <property type="entry name" value="NITRATE_NITRITE SENSOR PROTEIN NARQ"/>
    <property type="match status" value="1"/>
</dbReference>
<dbReference type="InterPro" id="IPR029095">
    <property type="entry name" value="NarX-like_N"/>
</dbReference>
<evidence type="ECO:0000313" key="16">
    <source>
        <dbReference type="Proteomes" id="UP000462362"/>
    </source>
</evidence>
<evidence type="ECO:0000313" key="15">
    <source>
        <dbReference type="EMBL" id="MTU43439.1"/>
    </source>
</evidence>
<evidence type="ECO:0000256" key="8">
    <source>
        <dbReference type="ARBA" id="ARBA00022741"/>
    </source>
</evidence>
<keyword evidence="9 14" id="KW-0418">Kinase</keyword>
<dbReference type="SUPFAM" id="SSF55874">
    <property type="entry name" value="ATPase domain of HSP90 chaperone/DNA topoisomerase II/histidine kinase"/>
    <property type="match status" value="1"/>
</dbReference>
<keyword evidence="3 14" id="KW-1003">Cell membrane</keyword>
<evidence type="ECO:0000256" key="7">
    <source>
        <dbReference type="ARBA" id="ARBA00022692"/>
    </source>
</evidence>
<dbReference type="GO" id="GO:0005524">
    <property type="term" value="F:ATP binding"/>
    <property type="evidence" value="ECO:0007669"/>
    <property type="project" value="UniProtKB-UniRule"/>
</dbReference>
<evidence type="ECO:0000256" key="1">
    <source>
        <dbReference type="ARBA" id="ARBA00000085"/>
    </source>
</evidence>
<comment type="catalytic activity">
    <reaction evidence="1 14">
        <text>ATP + protein L-histidine = ADP + protein N-phospho-L-histidine.</text>
        <dbReference type="EC" id="2.7.13.3"/>
    </reaction>
</comment>
<keyword evidence="13 14" id="KW-0472">Membrane</keyword>
<dbReference type="InterPro" id="IPR011712">
    <property type="entry name" value="Sig_transdc_His_kin_sub3_dim/P"/>
</dbReference>
<dbReference type="Gene3D" id="1.20.5.1930">
    <property type="match status" value="1"/>
</dbReference>
<dbReference type="CDD" id="cd16917">
    <property type="entry name" value="HATPase_UhpB-NarQ-NarX-like"/>
    <property type="match status" value="1"/>
</dbReference>
<dbReference type="InterPro" id="IPR003660">
    <property type="entry name" value="HAMP_dom"/>
</dbReference>
<dbReference type="SUPFAM" id="SSF158472">
    <property type="entry name" value="HAMP domain-like"/>
    <property type="match status" value="1"/>
</dbReference>
<organism evidence="15 16">
    <name type="scientific">Parasutterella excrementihominis</name>
    <dbReference type="NCBI Taxonomy" id="487175"/>
    <lineage>
        <taxon>Bacteria</taxon>
        <taxon>Pseudomonadati</taxon>
        <taxon>Pseudomonadota</taxon>
        <taxon>Betaproteobacteria</taxon>
        <taxon>Burkholderiales</taxon>
        <taxon>Sutterellaceae</taxon>
        <taxon>Parasutterella</taxon>
    </lineage>
</organism>
<evidence type="ECO:0000256" key="2">
    <source>
        <dbReference type="ARBA" id="ARBA00004429"/>
    </source>
</evidence>
<proteinExistence type="predicted"/>
<protein>
    <recommendedName>
        <fullName evidence="14">Sensor protein</fullName>
        <ecNumber evidence="14">2.7.13.3</ecNumber>
    </recommendedName>
</protein>
<dbReference type="AlphaFoldDB" id="A0A6I3S8I6"/>
<keyword evidence="11" id="KW-1133">Transmembrane helix</keyword>
<dbReference type="GO" id="GO:0046983">
    <property type="term" value="F:protein dimerization activity"/>
    <property type="evidence" value="ECO:0007669"/>
    <property type="project" value="UniProtKB-UniRule"/>
</dbReference>
<dbReference type="CDD" id="cd06225">
    <property type="entry name" value="HAMP"/>
    <property type="match status" value="1"/>
</dbReference>
<accession>A0A6I3S8I6</accession>
<evidence type="ECO:0000256" key="6">
    <source>
        <dbReference type="ARBA" id="ARBA00022679"/>
    </source>
</evidence>
<dbReference type="EC" id="2.7.13.3" evidence="14"/>
<dbReference type="Pfam" id="PF02518">
    <property type="entry name" value="HATPase_c"/>
    <property type="match status" value="1"/>
</dbReference>
<keyword evidence="6 14" id="KW-0808">Transferase</keyword>
<evidence type="ECO:0000256" key="11">
    <source>
        <dbReference type="ARBA" id="ARBA00022989"/>
    </source>
</evidence>
<evidence type="ECO:0000256" key="4">
    <source>
        <dbReference type="ARBA" id="ARBA00022519"/>
    </source>
</evidence>
<evidence type="ECO:0000256" key="9">
    <source>
        <dbReference type="ARBA" id="ARBA00022777"/>
    </source>
</evidence>
<dbReference type="InterPro" id="IPR003594">
    <property type="entry name" value="HATPase_dom"/>
</dbReference>
<dbReference type="PANTHER" id="PTHR24421">
    <property type="entry name" value="NITRATE/NITRITE SENSOR PROTEIN NARX-RELATED"/>
    <property type="match status" value="1"/>
</dbReference>
<dbReference type="Pfam" id="PF13675">
    <property type="entry name" value="PilJ"/>
    <property type="match status" value="1"/>
</dbReference>
<name>A0A6I3S8I6_9BURK</name>
<evidence type="ECO:0000256" key="3">
    <source>
        <dbReference type="ARBA" id="ARBA00022475"/>
    </source>
</evidence>
<keyword evidence="10 14" id="KW-0067">ATP-binding</keyword>
<keyword evidence="8 14" id="KW-0547">Nucleotide-binding</keyword>
<keyword evidence="5" id="KW-0597">Phosphoprotein</keyword>
<comment type="subcellular location">
    <subcellularLocation>
        <location evidence="2">Cell inner membrane</location>
        <topology evidence="2">Multi-pass membrane protein</topology>
    </subcellularLocation>
</comment>
<reference evidence="15 16" key="1">
    <citation type="journal article" date="2019" name="Nat. Med.">
        <title>A library of human gut bacterial isolates paired with longitudinal multiomics data enables mechanistic microbiome research.</title>
        <authorList>
            <person name="Poyet M."/>
            <person name="Groussin M."/>
            <person name="Gibbons S.M."/>
            <person name="Avila-Pacheco J."/>
            <person name="Jiang X."/>
            <person name="Kearney S.M."/>
            <person name="Perrotta A.R."/>
            <person name="Berdy B."/>
            <person name="Zhao S."/>
            <person name="Lieberman T.D."/>
            <person name="Swanson P.K."/>
            <person name="Smith M."/>
            <person name="Roesemann S."/>
            <person name="Alexander J.E."/>
            <person name="Rich S.A."/>
            <person name="Livny J."/>
            <person name="Vlamakis H."/>
            <person name="Clish C."/>
            <person name="Bullock K."/>
            <person name="Deik A."/>
            <person name="Scott J."/>
            <person name="Pierce K.A."/>
            <person name="Xavier R.J."/>
            <person name="Alm E.J."/>
        </authorList>
    </citation>
    <scope>NUCLEOTIDE SEQUENCE [LARGE SCALE GENOMIC DNA]</scope>
    <source>
        <strain evidence="15 16">BIOML-A2</strain>
    </source>
</reference>
<dbReference type="InterPro" id="IPR016380">
    <property type="entry name" value="Sig_transdc_His_kin_NarX/NarQ"/>
</dbReference>
<dbReference type="InterPro" id="IPR050482">
    <property type="entry name" value="Sensor_HK_TwoCompSys"/>
</dbReference>
<dbReference type="EMBL" id="WNCL01000018">
    <property type="protein sequence ID" value="MTU43439.1"/>
    <property type="molecule type" value="Genomic_DNA"/>
</dbReference>
<dbReference type="InterPro" id="IPR036890">
    <property type="entry name" value="HATPase_C_sf"/>
</dbReference>
<dbReference type="Proteomes" id="UP000462362">
    <property type="component" value="Unassembled WGS sequence"/>
</dbReference>
<dbReference type="PIRSF" id="PIRSF003167">
    <property type="entry name" value="STHK_NarX/NarQ"/>
    <property type="match status" value="1"/>
</dbReference>
<evidence type="ECO:0000256" key="5">
    <source>
        <dbReference type="ARBA" id="ARBA00022553"/>
    </source>
</evidence>
<dbReference type="Gene3D" id="1.20.120.960">
    <property type="entry name" value="Histidine kinase NarX, sensor domain"/>
    <property type="match status" value="1"/>
</dbReference>
<dbReference type="PROSITE" id="PS50885">
    <property type="entry name" value="HAMP"/>
    <property type="match status" value="1"/>
</dbReference>
<dbReference type="Gene3D" id="6.10.340.10">
    <property type="match status" value="1"/>
</dbReference>
<dbReference type="GO" id="GO:0000155">
    <property type="term" value="F:phosphorelay sensor kinase activity"/>
    <property type="evidence" value="ECO:0007669"/>
    <property type="project" value="UniProtKB-UniRule"/>
</dbReference>
<comment type="caution">
    <text evidence="15">The sequence shown here is derived from an EMBL/GenBank/DDBJ whole genome shotgun (WGS) entry which is preliminary data.</text>
</comment>
<keyword evidence="7" id="KW-0812">Transmembrane</keyword>
<dbReference type="InterPro" id="IPR042295">
    <property type="entry name" value="NarX-like_N_sf"/>
</dbReference>
<evidence type="ECO:0000256" key="12">
    <source>
        <dbReference type="ARBA" id="ARBA00023012"/>
    </source>
</evidence>